<comment type="caution">
    <text evidence="1">The sequence shown here is derived from an EMBL/GenBank/DDBJ whole genome shotgun (WGS) entry which is preliminary data.</text>
</comment>
<dbReference type="EMBL" id="FWXZ01000008">
    <property type="protein sequence ID" value="SMC88426.1"/>
    <property type="molecule type" value="Genomic_DNA"/>
</dbReference>
<name>A0AC61PQ03_9FIRM</name>
<organism evidence="1 2">
    <name type="scientific">Aristaeella lactis</name>
    <dbReference type="NCBI Taxonomy" id="3046383"/>
    <lineage>
        <taxon>Bacteria</taxon>
        <taxon>Bacillati</taxon>
        <taxon>Bacillota</taxon>
        <taxon>Clostridia</taxon>
        <taxon>Eubacteriales</taxon>
        <taxon>Aristaeellaceae</taxon>
        <taxon>Aristaeella</taxon>
    </lineage>
</organism>
<dbReference type="Proteomes" id="UP000192328">
    <property type="component" value="Unassembled WGS sequence"/>
</dbReference>
<proteinExistence type="predicted"/>
<reference evidence="1" key="1">
    <citation type="submission" date="2017-04" db="EMBL/GenBank/DDBJ databases">
        <authorList>
            <person name="Varghese N."/>
            <person name="Submissions S."/>
        </authorList>
    </citation>
    <scope>NUCLEOTIDE SEQUENCE</scope>
    <source>
        <strain evidence="1">WTE2008</strain>
    </source>
</reference>
<accession>A0AC61PQ03</accession>
<evidence type="ECO:0000313" key="1">
    <source>
        <dbReference type="EMBL" id="SMC88426.1"/>
    </source>
</evidence>
<keyword evidence="2" id="KW-1185">Reference proteome</keyword>
<protein>
    <submittedName>
        <fullName evidence="1">Uncharacterized protein</fullName>
    </submittedName>
</protein>
<sequence length="79" mass="8181">MNNKITGAIFCLIAAILAGARYVAAAIFMSNTSSWSAELFGNSLSYVGPNLLIATIAALVVGIGFLVCGLLKDGKKTDK</sequence>
<evidence type="ECO:0000313" key="2">
    <source>
        <dbReference type="Proteomes" id="UP000192328"/>
    </source>
</evidence>
<gene>
    <name evidence="1" type="ORF">SAMN06297397_2992</name>
</gene>